<reference evidence="3" key="1">
    <citation type="submission" date="2021-02" db="EMBL/GenBank/DDBJ databases">
        <authorList>
            <person name="Nowell W R."/>
        </authorList>
    </citation>
    <scope>NUCLEOTIDE SEQUENCE</scope>
</reference>
<evidence type="ECO:0008006" key="7">
    <source>
        <dbReference type="Google" id="ProtNLM"/>
    </source>
</evidence>
<dbReference type="Proteomes" id="UP000663828">
    <property type="component" value="Unassembled WGS sequence"/>
</dbReference>
<accession>A0A815EZI0</accession>
<evidence type="ECO:0000256" key="1">
    <source>
        <dbReference type="ARBA" id="ARBA00022441"/>
    </source>
</evidence>
<protein>
    <recommendedName>
        <fullName evidence="7">Kelch motif family protein</fullName>
    </recommendedName>
</protein>
<dbReference type="InterPro" id="IPR006652">
    <property type="entry name" value="Kelch_1"/>
</dbReference>
<dbReference type="SMART" id="SM00612">
    <property type="entry name" value="Kelch"/>
    <property type="match status" value="2"/>
</dbReference>
<dbReference type="PANTHER" id="PTHR24412:SF489">
    <property type="entry name" value="RING FINGER DOMAIN AND KELCH REPEAT-CONTAINING PROTEIN DDB_G0271372"/>
    <property type="match status" value="1"/>
</dbReference>
<comment type="caution">
    <text evidence="3">The sequence shown here is derived from an EMBL/GenBank/DDBJ whole genome shotgun (WGS) entry which is preliminary data.</text>
</comment>
<evidence type="ECO:0000313" key="5">
    <source>
        <dbReference type="Proteomes" id="UP000663828"/>
    </source>
</evidence>
<dbReference type="SUPFAM" id="SSF117281">
    <property type="entry name" value="Kelch motif"/>
    <property type="match status" value="1"/>
</dbReference>
<keyword evidence="1" id="KW-0880">Kelch repeat</keyword>
<dbReference type="Pfam" id="PF01344">
    <property type="entry name" value="Kelch_1"/>
    <property type="match status" value="1"/>
</dbReference>
<evidence type="ECO:0000313" key="6">
    <source>
        <dbReference type="Proteomes" id="UP000663852"/>
    </source>
</evidence>
<dbReference type="AlphaFoldDB" id="A0A815EZI0"/>
<dbReference type="OrthoDB" id="9978265at2759"/>
<evidence type="ECO:0000256" key="2">
    <source>
        <dbReference type="ARBA" id="ARBA00022737"/>
    </source>
</evidence>
<sequence length="364" mass="41856">MNSCSNLFSPIQKYSFLKCRLQTESQAKFLTPPTWYTEGTSCKSEDNYPCYIDYMLSLYYRGYGQVRELFLEDVQMGDPSLVLQAPNLIISQENLMKNFDRALQLFANEGIRKRFMVINFSKNVYIIGGYQYFPNISLRQIPKYDYFYDSQLDKLVPMKPLPDGRVSFAVCTDGRYIICAGGHTYTNVALNSVYIFDTEENVWIRLPDLPAPTSGAGIAFYNNRIHLLGGFDIILNRSIVHGEVVLDLADKDKGWIRRTEIVPGRARPLLLVVPDSLGGNQTAIYSAGGYDIDNSHKPHSVPRLESYNERFERWEFMDSIDNLQLEHGLTYTSNKLNVIANNQRIQQYDFRTKKWTKTTVNNQA</sequence>
<dbReference type="Gene3D" id="2.120.10.80">
    <property type="entry name" value="Kelch-type beta propeller"/>
    <property type="match status" value="1"/>
</dbReference>
<dbReference type="InterPro" id="IPR015915">
    <property type="entry name" value="Kelch-typ_b-propeller"/>
</dbReference>
<evidence type="ECO:0000313" key="4">
    <source>
        <dbReference type="EMBL" id="CAF1551446.1"/>
    </source>
</evidence>
<gene>
    <name evidence="3" type="ORF">EDS130_LOCUS31544</name>
    <name evidence="4" type="ORF">XAT740_LOCUS42927</name>
</gene>
<dbReference type="PANTHER" id="PTHR24412">
    <property type="entry name" value="KELCH PROTEIN"/>
    <property type="match status" value="1"/>
</dbReference>
<dbReference type="EMBL" id="CAJNOJ010000232">
    <property type="protein sequence ID" value="CAF1318729.1"/>
    <property type="molecule type" value="Genomic_DNA"/>
</dbReference>
<organism evidence="3 6">
    <name type="scientific">Adineta ricciae</name>
    <name type="common">Rotifer</name>
    <dbReference type="NCBI Taxonomy" id="249248"/>
    <lineage>
        <taxon>Eukaryota</taxon>
        <taxon>Metazoa</taxon>
        <taxon>Spiralia</taxon>
        <taxon>Gnathifera</taxon>
        <taxon>Rotifera</taxon>
        <taxon>Eurotatoria</taxon>
        <taxon>Bdelloidea</taxon>
        <taxon>Adinetida</taxon>
        <taxon>Adinetidae</taxon>
        <taxon>Adineta</taxon>
    </lineage>
</organism>
<keyword evidence="5" id="KW-1185">Reference proteome</keyword>
<keyword evidence="2" id="KW-0677">Repeat</keyword>
<evidence type="ECO:0000313" key="3">
    <source>
        <dbReference type="EMBL" id="CAF1318729.1"/>
    </source>
</evidence>
<dbReference type="Proteomes" id="UP000663852">
    <property type="component" value="Unassembled WGS sequence"/>
</dbReference>
<name>A0A815EZI0_ADIRI</name>
<dbReference type="EMBL" id="CAJNOR010005208">
    <property type="protein sequence ID" value="CAF1551446.1"/>
    <property type="molecule type" value="Genomic_DNA"/>
</dbReference>
<proteinExistence type="predicted"/>